<dbReference type="Gene3D" id="3.40.50.12090">
    <property type="match status" value="1"/>
</dbReference>
<dbReference type="PANTHER" id="PTHR30032:SF4">
    <property type="entry name" value="AMIDASE ENHANCER"/>
    <property type="match status" value="1"/>
</dbReference>
<feature type="domain" description="ARB-07466-like C-terminal" evidence="4">
    <location>
        <begin position="187"/>
        <end position="293"/>
    </location>
</feature>
<dbReference type="InterPro" id="IPR007253">
    <property type="entry name" value="Cell_wall-bd_2"/>
</dbReference>
<dbReference type="EMBL" id="CP099490">
    <property type="protein sequence ID" value="USQ76332.1"/>
    <property type="molecule type" value="Genomic_DNA"/>
</dbReference>
<dbReference type="SUPFAM" id="SSF47090">
    <property type="entry name" value="PGBD-like"/>
    <property type="match status" value="1"/>
</dbReference>
<dbReference type="InterPro" id="IPR051922">
    <property type="entry name" value="Bact_Sporulation_Assoc"/>
</dbReference>
<dbReference type="RefSeq" id="WP_252621027.1">
    <property type="nucleotide sequence ID" value="NZ_CP099490.1"/>
</dbReference>
<dbReference type="InterPro" id="IPR002477">
    <property type="entry name" value="Peptidoglycan-bd-like"/>
</dbReference>
<evidence type="ECO:0000313" key="5">
    <source>
        <dbReference type="EMBL" id="USQ76332.1"/>
    </source>
</evidence>
<proteinExistence type="predicted"/>
<evidence type="ECO:0000259" key="4">
    <source>
        <dbReference type="Pfam" id="PF26571"/>
    </source>
</evidence>
<gene>
    <name evidence="5" type="ORF">NF557_17375</name>
</gene>
<feature type="chain" id="PRO_5045228567" evidence="2">
    <location>
        <begin position="29"/>
        <end position="738"/>
    </location>
</feature>
<dbReference type="Pfam" id="PF01471">
    <property type="entry name" value="PG_binding_1"/>
    <property type="match status" value="1"/>
</dbReference>
<feature type="region of interest" description="Disordered" evidence="1">
    <location>
        <begin position="29"/>
        <end position="50"/>
    </location>
</feature>
<evidence type="ECO:0000256" key="2">
    <source>
        <dbReference type="SAM" id="SignalP"/>
    </source>
</evidence>
<dbReference type="PANTHER" id="PTHR30032">
    <property type="entry name" value="N-ACETYLMURAMOYL-L-ALANINE AMIDASE-RELATED"/>
    <property type="match status" value="1"/>
</dbReference>
<keyword evidence="6" id="KW-1185">Reference proteome</keyword>
<evidence type="ECO:0000313" key="6">
    <source>
        <dbReference type="Proteomes" id="UP001056535"/>
    </source>
</evidence>
<dbReference type="Pfam" id="PF26571">
    <property type="entry name" value="VldE"/>
    <property type="match status" value="1"/>
</dbReference>
<evidence type="ECO:0000256" key="1">
    <source>
        <dbReference type="SAM" id="MobiDB-lite"/>
    </source>
</evidence>
<dbReference type="Proteomes" id="UP001056535">
    <property type="component" value="Chromosome"/>
</dbReference>
<feature type="domain" description="Peptidoglycan binding-like" evidence="3">
    <location>
        <begin position="365"/>
        <end position="415"/>
    </location>
</feature>
<organism evidence="5 6">
    <name type="scientific">Ornithinimicrobium cryptoxanthini</name>
    <dbReference type="NCBI Taxonomy" id="2934161"/>
    <lineage>
        <taxon>Bacteria</taxon>
        <taxon>Bacillati</taxon>
        <taxon>Actinomycetota</taxon>
        <taxon>Actinomycetes</taxon>
        <taxon>Micrococcales</taxon>
        <taxon>Ornithinimicrobiaceae</taxon>
        <taxon>Ornithinimicrobium</taxon>
    </lineage>
</organism>
<dbReference type="InterPro" id="IPR036366">
    <property type="entry name" value="PGBDSf"/>
</dbReference>
<dbReference type="Pfam" id="PF04122">
    <property type="entry name" value="CW_binding_2"/>
    <property type="match status" value="3"/>
</dbReference>
<feature type="signal peptide" evidence="2">
    <location>
        <begin position="1"/>
        <end position="28"/>
    </location>
</feature>
<accession>A0ABY4YJL8</accession>
<name>A0ABY4YJL8_9MICO</name>
<keyword evidence="2" id="KW-0732">Signal</keyword>
<evidence type="ECO:0000259" key="3">
    <source>
        <dbReference type="Pfam" id="PF01471"/>
    </source>
</evidence>
<dbReference type="InterPro" id="IPR058593">
    <property type="entry name" value="ARB_07466-like_C"/>
</dbReference>
<sequence>MRLQPLRQGLVVGVSAVALVAAVPIASADPVPEGTSVTDAGPAPVHADEHEHSHADIAGLQALGDPFAEGLTLPTDPFVVPGESESDNLVRGIPQSPMDWRGAPPDPGQVPQEWLVEQPATDIVPSTGAELMSADDGYIGGGFADLGAGPRLTEADLMSVPAPPTKDLPNTLDAAPPWQYSYSCDPNNKPGMVAFANLVSSHYGKPTWYGSRACRQGDNSQHYEGRAVDWPMNAYNPSEKAIGDAVAQWITANNGEVARRFGVQSIIWNRQSWYLYKPGSWHPYYGASPHTDHLHISFSWDGAMGRTSWWDGTPVTAHDYGTCRVYAAQYAPRYQGFNGSVCATGLPSAPYSPNPVVLPGANNNYVRQAQTYLGFTGTDLDGSFGPMTLQALLNYQAAKSLPWTGVLDNATWAFMIAAGVPPEPTPPPPAPEPEPEPAPGVVRISGSNRYSTAAELASTFPTGKQLFITVGGDYPDALTAAARAGSLGGPVLLTQETVLPDVTRDAIKALKPSRVTIVGGTGSISGSVLSQVDSLTTAPVVRVGGADRYATAGALAKTFGNRVDVLYVATGLDYPDALAGAARAGYNDGPVLLVKPDSIPDATLSAIQAINPYRVVVLGGPSVVSDAVANQLKDLTRSGNLQRVAGHNRYATAAELAKYYPNGLDTVVVATGQAYPDALSGAARAGDSHGPVLLVATNTIFQPTKDALAQLNPKRILVIGGTEVVSTEVETLLQDYVG</sequence>
<dbReference type="Gene3D" id="1.10.101.10">
    <property type="entry name" value="PGBD-like superfamily/PGBD"/>
    <property type="match status" value="1"/>
</dbReference>
<protein>
    <submittedName>
        <fullName evidence="5">Cell wall-binding repeat-containing protein</fullName>
    </submittedName>
</protein>
<dbReference type="InterPro" id="IPR036365">
    <property type="entry name" value="PGBD-like_sf"/>
</dbReference>
<reference evidence="5" key="1">
    <citation type="submission" date="2022-06" db="EMBL/GenBank/DDBJ databases">
        <title>Ornithinimicrobium JY.X270.</title>
        <authorList>
            <person name="Huang Y."/>
        </authorList>
    </citation>
    <scope>NUCLEOTIDE SEQUENCE</scope>
    <source>
        <strain evidence="5">JY.X270</strain>
    </source>
</reference>